<feature type="transmembrane region" description="Helical" evidence="2">
    <location>
        <begin position="186"/>
        <end position="216"/>
    </location>
</feature>
<protein>
    <submittedName>
        <fullName evidence="3">PepSY-associated TM helix domain-containing protein</fullName>
    </submittedName>
</protein>
<organism evidence="3 4">
    <name type="scientific">Lysobacter stagni</name>
    <dbReference type="NCBI Taxonomy" id="3045172"/>
    <lineage>
        <taxon>Bacteria</taxon>
        <taxon>Pseudomonadati</taxon>
        <taxon>Pseudomonadota</taxon>
        <taxon>Gammaproteobacteria</taxon>
        <taxon>Lysobacterales</taxon>
        <taxon>Lysobacteraceae</taxon>
        <taxon>Lysobacter</taxon>
    </lineage>
</organism>
<comment type="caution">
    <text evidence="3">The sequence shown here is derived from an EMBL/GenBank/DDBJ whole genome shotgun (WGS) entry which is preliminary data.</text>
</comment>
<evidence type="ECO:0000313" key="4">
    <source>
        <dbReference type="Proteomes" id="UP001321580"/>
    </source>
</evidence>
<dbReference type="EMBL" id="JASGBI010000001">
    <property type="protein sequence ID" value="MDI9238035.1"/>
    <property type="molecule type" value="Genomic_DNA"/>
</dbReference>
<name>A0ABT6XD06_9GAMM</name>
<evidence type="ECO:0000313" key="3">
    <source>
        <dbReference type="EMBL" id="MDI9238035.1"/>
    </source>
</evidence>
<gene>
    <name evidence="3" type="ORF">QLQ15_03830</name>
</gene>
<dbReference type="Proteomes" id="UP001321580">
    <property type="component" value="Unassembled WGS sequence"/>
</dbReference>
<reference evidence="3 4" key="1">
    <citation type="submission" date="2023-05" db="EMBL/GenBank/DDBJ databases">
        <title>Lysobacter sp. strain LF1 Genome sequencing and assembly.</title>
        <authorList>
            <person name="Jung Y."/>
        </authorList>
    </citation>
    <scope>NUCLEOTIDE SEQUENCE [LARGE SCALE GENOMIC DNA]</scope>
    <source>
        <strain evidence="3 4">LF1</strain>
    </source>
</reference>
<feature type="region of interest" description="Disordered" evidence="1">
    <location>
        <begin position="530"/>
        <end position="551"/>
    </location>
</feature>
<dbReference type="InterPro" id="IPR005625">
    <property type="entry name" value="PepSY-ass_TM"/>
</dbReference>
<dbReference type="PANTHER" id="PTHR34219:SF9">
    <property type="entry name" value="IRON-REGULATED INNER MEMBRANE PROTEIN"/>
    <property type="match status" value="1"/>
</dbReference>
<accession>A0ABT6XD06</accession>
<sequence>MKISSATLRTFTTLHTWVGLVAGFALFVAFYAGAITIFHHELQAWQSPHGVDHAPQSLTDAQRLLDETLARHPEARKHVGMVFPGGEYPIASTYWQDAKGQWRFATLDHLDGIDEMPGGTLSELVNALHYSLGIPVAGTYLMGIVSLLYGLALVSGVIIHLPKLAEDLFALRPGRNLKRMWQDAHNVIGVLSLPMHVMFAVTGAMLCLVFVVMMALNPLIYRGQLMQALGPAMDTAPAVAPANREQAIGSLAMWSERSIQVAHERGIAAFEPAYLKLANAGDANAVVEITGQSPRSLGPLGAVALNANTGVALSAQLPGERDANHATLAAAYALHFGEYGNTWVRWLYFVLGLGGAFLFYSGNLLWIESRRKRRQAEQGAAQWWMARATVGVCIGVCVAISVAFIATQLLQMPALRDAIDLGVGVNLACFATWALCAVWAALRPPVRAAQELLWTAAVTTMAIPFAHGIATGAWWWRSAASGHWDLFAIDAGAIAMAIGFAWLAFATARRARDGERNSVWTDPRALAASVRSSSAPTAPAIAVRPDTPSSD</sequence>
<keyword evidence="2" id="KW-1133">Transmembrane helix</keyword>
<feature type="transmembrane region" description="Helical" evidence="2">
    <location>
        <begin position="388"/>
        <end position="409"/>
    </location>
</feature>
<feature type="transmembrane region" description="Helical" evidence="2">
    <location>
        <begin position="140"/>
        <end position="165"/>
    </location>
</feature>
<dbReference type="Pfam" id="PF03929">
    <property type="entry name" value="PepSY_TM"/>
    <property type="match status" value="1"/>
</dbReference>
<keyword evidence="4" id="KW-1185">Reference proteome</keyword>
<feature type="transmembrane region" description="Helical" evidence="2">
    <location>
        <begin position="421"/>
        <end position="440"/>
    </location>
</feature>
<evidence type="ECO:0000256" key="1">
    <source>
        <dbReference type="SAM" id="MobiDB-lite"/>
    </source>
</evidence>
<keyword evidence="2" id="KW-0472">Membrane</keyword>
<feature type="transmembrane region" description="Helical" evidence="2">
    <location>
        <begin position="487"/>
        <end position="508"/>
    </location>
</feature>
<feature type="transmembrane region" description="Helical" evidence="2">
    <location>
        <begin position="452"/>
        <end position="475"/>
    </location>
</feature>
<feature type="transmembrane region" description="Helical" evidence="2">
    <location>
        <begin position="346"/>
        <end position="367"/>
    </location>
</feature>
<dbReference type="RefSeq" id="WP_283211524.1">
    <property type="nucleotide sequence ID" value="NZ_JASGBI010000001.1"/>
</dbReference>
<proteinExistence type="predicted"/>
<keyword evidence="2" id="KW-0812">Transmembrane</keyword>
<dbReference type="PANTHER" id="PTHR34219">
    <property type="entry name" value="IRON-REGULATED INNER MEMBRANE PROTEIN-RELATED"/>
    <property type="match status" value="1"/>
</dbReference>
<evidence type="ECO:0000256" key="2">
    <source>
        <dbReference type="SAM" id="Phobius"/>
    </source>
</evidence>
<feature type="transmembrane region" description="Helical" evidence="2">
    <location>
        <begin position="12"/>
        <end position="38"/>
    </location>
</feature>